<gene>
    <name evidence="2" type="ORF">KC669_00690</name>
</gene>
<dbReference type="Proteomes" id="UP000714915">
    <property type="component" value="Unassembled WGS sequence"/>
</dbReference>
<feature type="transmembrane region" description="Helical" evidence="1">
    <location>
        <begin position="52"/>
        <end position="70"/>
    </location>
</feature>
<dbReference type="InterPro" id="IPR011992">
    <property type="entry name" value="EF-hand-dom_pair"/>
</dbReference>
<name>A0A955L9J9_9BACT</name>
<dbReference type="SUPFAM" id="SSF47473">
    <property type="entry name" value="EF-hand"/>
    <property type="match status" value="1"/>
</dbReference>
<proteinExistence type="predicted"/>
<evidence type="ECO:0000256" key="1">
    <source>
        <dbReference type="SAM" id="Phobius"/>
    </source>
</evidence>
<accession>A0A955L9J9</accession>
<protein>
    <submittedName>
        <fullName evidence="2">Uncharacterized protein</fullName>
    </submittedName>
</protein>
<keyword evidence="1" id="KW-0472">Membrane</keyword>
<feature type="transmembrane region" description="Helical" evidence="1">
    <location>
        <begin position="20"/>
        <end position="40"/>
    </location>
</feature>
<sequence length="122" mass="13808">MEDETMHEETNESGSGLASSFFSIFASILKTIWFLFMTIVKFFIRLPIGGKIIFILLICIAVLISYGVGFKAGEKSKVNYYENELGLTQEEIDDLKPVFKNIQENGTITIDELKQLSDDLKD</sequence>
<keyword evidence="1" id="KW-1133">Transmembrane helix</keyword>
<dbReference type="EMBL" id="JAGQLF010000005">
    <property type="protein sequence ID" value="MCA9386528.1"/>
    <property type="molecule type" value="Genomic_DNA"/>
</dbReference>
<reference evidence="2" key="1">
    <citation type="submission" date="2020-04" db="EMBL/GenBank/DDBJ databases">
        <authorList>
            <person name="Zhang T."/>
        </authorList>
    </citation>
    <scope>NUCLEOTIDE SEQUENCE</scope>
    <source>
        <strain evidence="2">HKST-UBA09</strain>
    </source>
</reference>
<comment type="caution">
    <text evidence="2">The sequence shown here is derived from an EMBL/GenBank/DDBJ whole genome shotgun (WGS) entry which is preliminary data.</text>
</comment>
<keyword evidence="1" id="KW-0812">Transmembrane</keyword>
<reference evidence="2" key="2">
    <citation type="journal article" date="2021" name="Microbiome">
        <title>Successional dynamics and alternative stable states in a saline activated sludge microbial community over 9 years.</title>
        <authorList>
            <person name="Wang Y."/>
            <person name="Ye J."/>
            <person name="Ju F."/>
            <person name="Liu L."/>
            <person name="Boyd J.A."/>
            <person name="Deng Y."/>
            <person name="Parks D.H."/>
            <person name="Jiang X."/>
            <person name="Yin X."/>
            <person name="Woodcroft B.J."/>
            <person name="Tyson G.W."/>
            <person name="Hugenholtz P."/>
            <person name="Polz M.F."/>
            <person name="Zhang T."/>
        </authorList>
    </citation>
    <scope>NUCLEOTIDE SEQUENCE</scope>
    <source>
        <strain evidence="2">HKST-UBA09</strain>
    </source>
</reference>
<dbReference type="AlphaFoldDB" id="A0A955L9J9"/>
<evidence type="ECO:0000313" key="3">
    <source>
        <dbReference type="Proteomes" id="UP000714915"/>
    </source>
</evidence>
<organism evidence="2 3">
    <name type="scientific">Candidatus Dojkabacteria bacterium</name>
    <dbReference type="NCBI Taxonomy" id="2099670"/>
    <lineage>
        <taxon>Bacteria</taxon>
        <taxon>Candidatus Dojkabacteria</taxon>
    </lineage>
</organism>
<evidence type="ECO:0000313" key="2">
    <source>
        <dbReference type="EMBL" id="MCA9386528.1"/>
    </source>
</evidence>